<proteinExistence type="predicted"/>
<accession>A0A955J2X7</accession>
<dbReference type="PANTHER" id="PTHR43394">
    <property type="entry name" value="ATP-DEPENDENT PERMEASE MDL1, MITOCHONDRIAL"/>
    <property type="match status" value="1"/>
</dbReference>
<evidence type="ECO:0000313" key="8">
    <source>
        <dbReference type="Proteomes" id="UP000740557"/>
    </source>
</evidence>
<dbReference type="Pfam" id="PF00664">
    <property type="entry name" value="ABC_membrane"/>
    <property type="match status" value="1"/>
</dbReference>
<feature type="domain" description="ABC transmembrane type-1" evidence="6">
    <location>
        <begin position="38"/>
        <end position="327"/>
    </location>
</feature>
<dbReference type="PANTHER" id="PTHR43394:SF1">
    <property type="entry name" value="ATP-BINDING CASSETTE SUB-FAMILY B MEMBER 10, MITOCHONDRIAL"/>
    <property type="match status" value="1"/>
</dbReference>
<dbReference type="EMBL" id="JAGQNX010000018">
    <property type="protein sequence ID" value="MCA9308000.1"/>
    <property type="molecule type" value="Genomic_DNA"/>
</dbReference>
<name>A0A955J2X7_UNCKA</name>
<organism evidence="7 8">
    <name type="scientific">candidate division WWE3 bacterium</name>
    <dbReference type="NCBI Taxonomy" id="2053526"/>
    <lineage>
        <taxon>Bacteria</taxon>
        <taxon>Katanobacteria</taxon>
    </lineage>
</organism>
<dbReference type="GO" id="GO:0015421">
    <property type="term" value="F:ABC-type oligopeptide transporter activity"/>
    <property type="evidence" value="ECO:0007669"/>
    <property type="project" value="TreeGrafter"/>
</dbReference>
<feature type="non-terminal residue" evidence="7">
    <location>
        <position position="361"/>
    </location>
</feature>
<evidence type="ECO:0000256" key="2">
    <source>
        <dbReference type="ARBA" id="ARBA00022692"/>
    </source>
</evidence>
<keyword evidence="3 5" id="KW-1133">Transmembrane helix</keyword>
<feature type="transmembrane region" description="Helical" evidence="5">
    <location>
        <begin position="162"/>
        <end position="195"/>
    </location>
</feature>
<dbReference type="Proteomes" id="UP000740557">
    <property type="component" value="Unassembled WGS sequence"/>
</dbReference>
<reference evidence="7" key="1">
    <citation type="submission" date="2020-04" db="EMBL/GenBank/DDBJ databases">
        <authorList>
            <person name="Zhang T."/>
        </authorList>
    </citation>
    <scope>NUCLEOTIDE SEQUENCE</scope>
    <source>
        <strain evidence="7">HKST-UBA79</strain>
    </source>
</reference>
<sequence length="361" mass="41802">MPKTKSTKTNKPKDFIASFITAKKMILYVLNKVRGLFIADVLLSIIIAFIPFGVAYLFGKTLDELIKQVSQSAELSSEILYLIAIYIGLTIFDDIVRSIYGIIDIQLSWRLEQRLREDVIWKFSKLDLRYYEDPQTTSKFRKVDENYLSQSRRFIKGLTDTIDPLVAVIVGTVLLTVLAPITILITFAFALPAAINNTIFGKRLWKYWDTAAEVRKDFRFTERYLITNDKLMEVRTFNLTRYLYEYAKDRLAVWYEAQLNLVVKRKYWDAFWGALYVFGIGLIFYIITKETLAGTITIGEFSFYLATARRLGSGIQKSLTNFALFYEQLAYLGELFEFFETENTVINGNTVLEKTKQPPVI</sequence>
<dbReference type="SUPFAM" id="SSF90123">
    <property type="entry name" value="ABC transporter transmembrane region"/>
    <property type="match status" value="1"/>
</dbReference>
<protein>
    <submittedName>
        <fullName evidence="7">ABC transporter ATP-binding protein</fullName>
    </submittedName>
</protein>
<evidence type="ECO:0000256" key="5">
    <source>
        <dbReference type="SAM" id="Phobius"/>
    </source>
</evidence>
<evidence type="ECO:0000256" key="4">
    <source>
        <dbReference type="ARBA" id="ARBA00023136"/>
    </source>
</evidence>
<feature type="transmembrane region" description="Helical" evidence="5">
    <location>
        <begin position="79"/>
        <end position="100"/>
    </location>
</feature>
<gene>
    <name evidence="7" type="ORF">KC980_00650</name>
</gene>
<dbReference type="GO" id="GO:0005886">
    <property type="term" value="C:plasma membrane"/>
    <property type="evidence" value="ECO:0007669"/>
    <property type="project" value="UniProtKB-SubCell"/>
</dbReference>
<keyword evidence="7" id="KW-0547">Nucleotide-binding</keyword>
<keyword evidence="2 5" id="KW-0812">Transmembrane</keyword>
<dbReference type="InterPro" id="IPR036640">
    <property type="entry name" value="ABC1_TM_sf"/>
</dbReference>
<dbReference type="InterPro" id="IPR039421">
    <property type="entry name" value="Type_1_exporter"/>
</dbReference>
<evidence type="ECO:0000259" key="6">
    <source>
        <dbReference type="PROSITE" id="PS50929"/>
    </source>
</evidence>
<comment type="subcellular location">
    <subcellularLocation>
        <location evidence="1">Cell membrane</location>
        <topology evidence="1">Multi-pass membrane protein</topology>
    </subcellularLocation>
</comment>
<evidence type="ECO:0000256" key="1">
    <source>
        <dbReference type="ARBA" id="ARBA00004651"/>
    </source>
</evidence>
<evidence type="ECO:0000313" key="7">
    <source>
        <dbReference type="EMBL" id="MCA9308000.1"/>
    </source>
</evidence>
<dbReference type="AlphaFoldDB" id="A0A955J2X7"/>
<evidence type="ECO:0000256" key="3">
    <source>
        <dbReference type="ARBA" id="ARBA00022989"/>
    </source>
</evidence>
<dbReference type="PROSITE" id="PS50929">
    <property type="entry name" value="ABC_TM1F"/>
    <property type="match status" value="1"/>
</dbReference>
<keyword evidence="7" id="KW-0067">ATP-binding</keyword>
<reference evidence="7" key="2">
    <citation type="journal article" date="2021" name="Microbiome">
        <title>Successional dynamics and alternative stable states in a saline activated sludge microbial community over 9 years.</title>
        <authorList>
            <person name="Wang Y."/>
            <person name="Ye J."/>
            <person name="Ju F."/>
            <person name="Liu L."/>
            <person name="Boyd J.A."/>
            <person name="Deng Y."/>
            <person name="Parks D.H."/>
            <person name="Jiang X."/>
            <person name="Yin X."/>
            <person name="Woodcroft B.J."/>
            <person name="Tyson G.W."/>
            <person name="Hugenholtz P."/>
            <person name="Polz M.F."/>
            <person name="Zhang T."/>
        </authorList>
    </citation>
    <scope>NUCLEOTIDE SEQUENCE</scope>
    <source>
        <strain evidence="7">HKST-UBA79</strain>
    </source>
</reference>
<feature type="transmembrane region" description="Helical" evidence="5">
    <location>
        <begin position="270"/>
        <end position="287"/>
    </location>
</feature>
<dbReference type="Gene3D" id="1.20.1560.10">
    <property type="entry name" value="ABC transporter type 1, transmembrane domain"/>
    <property type="match status" value="1"/>
</dbReference>
<dbReference type="GO" id="GO:0005524">
    <property type="term" value="F:ATP binding"/>
    <property type="evidence" value="ECO:0007669"/>
    <property type="project" value="UniProtKB-KW"/>
</dbReference>
<comment type="caution">
    <text evidence="7">The sequence shown here is derived from an EMBL/GenBank/DDBJ whole genome shotgun (WGS) entry which is preliminary data.</text>
</comment>
<feature type="transmembrane region" description="Helical" evidence="5">
    <location>
        <begin position="33"/>
        <end position="59"/>
    </location>
</feature>
<keyword evidence="4 5" id="KW-0472">Membrane</keyword>
<dbReference type="InterPro" id="IPR011527">
    <property type="entry name" value="ABC1_TM_dom"/>
</dbReference>